<dbReference type="Gene3D" id="1.20.1600.10">
    <property type="entry name" value="Outer membrane efflux proteins (OEP)"/>
    <property type="match status" value="1"/>
</dbReference>
<keyword evidence="2" id="KW-0812">Transmembrane</keyword>
<dbReference type="Proteomes" id="UP000677126">
    <property type="component" value="Chromosome"/>
</dbReference>
<organism evidence="3 4">
    <name type="scientific">Novosphingobium decolorationis</name>
    <dbReference type="NCBI Taxonomy" id="2698673"/>
    <lineage>
        <taxon>Bacteria</taxon>
        <taxon>Pseudomonadati</taxon>
        <taxon>Pseudomonadota</taxon>
        <taxon>Alphaproteobacteria</taxon>
        <taxon>Sphingomonadales</taxon>
        <taxon>Sphingomonadaceae</taxon>
        <taxon>Novosphingobium</taxon>
    </lineage>
</organism>
<dbReference type="RefSeq" id="WP_213501156.1">
    <property type="nucleotide sequence ID" value="NZ_CP054856.1"/>
</dbReference>
<name>A0ABX8E9C0_9SPHN</name>
<dbReference type="EMBL" id="CP054856">
    <property type="protein sequence ID" value="QVM85619.1"/>
    <property type="molecule type" value="Genomic_DNA"/>
</dbReference>
<dbReference type="Gene3D" id="2.20.200.10">
    <property type="entry name" value="Outer membrane efflux proteins (OEP)"/>
    <property type="match status" value="1"/>
</dbReference>
<accession>A0ABX8E9C0</accession>
<dbReference type="InterPro" id="IPR003423">
    <property type="entry name" value="OMP_efflux"/>
</dbReference>
<evidence type="ECO:0000313" key="4">
    <source>
        <dbReference type="Proteomes" id="UP000677126"/>
    </source>
</evidence>
<dbReference type="PANTHER" id="PTHR30203:SF21">
    <property type="entry name" value="OUTER MEMBRANE COMPONENT OF MULTIDRUG EFFLUX PUMP-RELATED"/>
    <property type="match status" value="1"/>
</dbReference>
<dbReference type="Pfam" id="PF02321">
    <property type="entry name" value="OEP"/>
    <property type="match status" value="2"/>
</dbReference>
<keyword evidence="4" id="KW-1185">Reference proteome</keyword>
<comment type="subcellular location">
    <subcellularLocation>
        <location evidence="2">Cell membrane</location>
        <topology evidence="2">Lipid-anchor</topology>
    </subcellularLocation>
</comment>
<evidence type="ECO:0000313" key="3">
    <source>
        <dbReference type="EMBL" id="QVM85619.1"/>
    </source>
</evidence>
<dbReference type="InterPro" id="IPR010131">
    <property type="entry name" value="MdtP/NodT-like"/>
</dbReference>
<keyword evidence="2" id="KW-0472">Membrane</keyword>
<keyword evidence="2" id="KW-0564">Palmitate</keyword>
<gene>
    <name evidence="3" type="ORF">HT578_19620</name>
</gene>
<proteinExistence type="inferred from homology"/>
<dbReference type="NCBIfam" id="TIGR01845">
    <property type="entry name" value="outer_NodT"/>
    <property type="match status" value="1"/>
</dbReference>
<evidence type="ECO:0000256" key="2">
    <source>
        <dbReference type="RuleBase" id="RU362097"/>
    </source>
</evidence>
<keyword evidence="2" id="KW-0449">Lipoprotein</keyword>
<evidence type="ECO:0000256" key="1">
    <source>
        <dbReference type="ARBA" id="ARBA00007613"/>
    </source>
</evidence>
<dbReference type="SUPFAM" id="SSF56954">
    <property type="entry name" value="Outer membrane efflux proteins (OEP)"/>
    <property type="match status" value="1"/>
</dbReference>
<sequence>MPDTPTPPRRSGRRLAALLAPLLVGACAVGPDYTAPVTPPRAAGDFVTTDARFDAAAPLPDDWWHLYKDPVLDALVEQALAANTDLRVANANLARAQAVLSESRAARLPTTNLNGGLSWGDAVQFGGAGQGGGSGQGGGFANLGETQVTTNANASLAWEADLFGRVSRSIEAARADAAAIEAARDGVRVLVAAETTRAYLQACTQAQGLEVARQSVETTRRTLELTQALERAGSVGKADVERAGSAHASARAAIPTIEAGRRVALFELAALLGQTPDSVPQAARSCSAPPSPGAALPVGDGAALLRRRPDLREAERNLAAETARIGVATADLYPRISLGGSGNFLRNDMIKGSDSFSFGLGPLISWTFPDFGAAHARIRQAEAQTDVALAQFDGQVLTALKEVEQGLSRVAGGEAQMADLDEAETRAERAWQLTQQRQRAGSSSALDVLAAQADLLAARRAVVEARAQLASDRVDLFKALGGGWQTPPAS</sequence>
<dbReference type="PANTHER" id="PTHR30203">
    <property type="entry name" value="OUTER MEMBRANE CATION EFFLUX PROTEIN"/>
    <property type="match status" value="1"/>
</dbReference>
<protein>
    <submittedName>
        <fullName evidence="3">TolC family protein</fullName>
    </submittedName>
</protein>
<comment type="similarity">
    <text evidence="1 2">Belongs to the outer membrane factor (OMF) (TC 1.B.17) family.</text>
</comment>
<reference evidence="3 4" key="1">
    <citation type="journal article" date="2021" name="Int. J. Syst. Evol. Microbiol.">
        <title>Novosphingobium decolorationis sp. nov., an aniline blue-decolourizing bacterium isolated from East Pacific sediment.</title>
        <authorList>
            <person name="Chen X."/>
            <person name="Dong B."/>
            <person name="Chen T."/>
            <person name="Ren N."/>
            <person name="Wang J."/>
            <person name="Xu Y."/>
            <person name="Yang J."/>
            <person name="Zhu S."/>
            <person name="Chen J."/>
        </authorList>
    </citation>
    <scope>NUCLEOTIDE SEQUENCE [LARGE SCALE GENOMIC DNA]</scope>
    <source>
        <strain evidence="3 4">502str22</strain>
    </source>
</reference>
<keyword evidence="2" id="KW-1134">Transmembrane beta strand</keyword>